<dbReference type="RefSeq" id="XP_056841801.1">
    <property type="nucleotide sequence ID" value="XM_056985821.1"/>
</dbReference>
<dbReference type="InterPro" id="IPR000477">
    <property type="entry name" value="RT_dom"/>
</dbReference>
<keyword evidence="2" id="KW-1185">Reference proteome</keyword>
<feature type="domain" description="Reverse transcriptase" evidence="1">
    <location>
        <begin position="436"/>
        <end position="714"/>
    </location>
</feature>
<dbReference type="CDD" id="cd01650">
    <property type="entry name" value="RT_nLTR_like"/>
    <property type="match status" value="1"/>
</dbReference>
<gene>
    <name evidence="3" type="primary">LOC108858659</name>
</gene>
<organism evidence="2 3">
    <name type="scientific">Raphanus sativus</name>
    <name type="common">Radish</name>
    <name type="synonym">Raphanus raphanistrum var. sativus</name>
    <dbReference type="NCBI Taxonomy" id="3726"/>
    <lineage>
        <taxon>Eukaryota</taxon>
        <taxon>Viridiplantae</taxon>
        <taxon>Streptophyta</taxon>
        <taxon>Embryophyta</taxon>
        <taxon>Tracheophyta</taxon>
        <taxon>Spermatophyta</taxon>
        <taxon>Magnoliopsida</taxon>
        <taxon>eudicotyledons</taxon>
        <taxon>Gunneridae</taxon>
        <taxon>Pentapetalae</taxon>
        <taxon>rosids</taxon>
        <taxon>malvids</taxon>
        <taxon>Brassicales</taxon>
        <taxon>Brassicaceae</taxon>
        <taxon>Brassiceae</taxon>
        <taxon>Raphanus</taxon>
    </lineage>
</organism>
<dbReference type="InterPro" id="IPR005135">
    <property type="entry name" value="Endo/exonuclease/phosphatase"/>
</dbReference>
<dbReference type="Pfam" id="PF13966">
    <property type="entry name" value="zf-RVT"/>
    <property type="match status" value="1"/>
</dbReference>
<dbReference type="InterPro" id="IPR043502">
    <property type="entry name" value="DNA/RNA_pol_sf"/>
</dbReference>
<dbReference type="KEGG" id="rsz:108858659"/>
<reference evidence="2" key="1">
    <citation type="journal article" date="2019" name="Database">
        <title>The radish genome database (RadishGD): an integrated information resource for radish genomics.</title>
        <authorList>
            <person name="Yu H.J."/>
            <person name="Baek S."/>
            <person name="Lee Y.J."/>
            <person name="Cho A."/>
            <person name="Mun J.H."/>
        </authorList>
    </citation>
    <scope>NUCLEOTIDE SEQUENCE [LARGE SCALE GENOMIC DNA]</scope>
    <source>
        <strain evidence="2">cv. WK10039</strain>
    </source>
</reference>
<dbReference type="PROSITE" id="PS50878">
    <property type="entry name" value="RT_POL"/>
    <property type="match status" value="1"/>
</dbReference>
<evidence type="ECO:0000259" key="1">
    <source>
        <dbReference type="PROSITE" id="PS50878"/>
    </source>
</evidence>
<dbReference type="GO" id="GO:0003824">
    <property type="term" value="F:catalytic activity"/>
    <property type="evidence" value="ECO:0007669"/>
    <property type="project" value="InterPro"/>
</dbReference>
<accession>A0A9W3BR75</accession>
<dbReference type="Proteomes" id="UP000504610">
    <property type="component" value="Chromosome 5"/>
</dbReference>
<dbReference type="Pfam" id="PF00078">
    <property type="entry name" value="RVT_1"/>
    <property type="match status" value="1"/>
</dbReference>
<protein>
    <submittedName>
        <fullName evidence="3">Uncharacterized protein LOC108858659</fullName>
    </submittedName>
</protein>
<name>A0A9W3BR75_RAPSA</name>
<reference evidence="3" key="2">
    <citation type="submission" date="2025-08" db="UniProtKB">
        <authorList>
            <consortium name="RefSeq"/>
        </authorList>
    </citation>
    <scope>IDENTIFICATION</scope>
    <source>
        <tissue evidence="3">Leaf</tissue>
    </source>
</reference>
<dbReference type="GeneID" id="108858659"/>
<dbReference type="SUPFAM" id="SSF56219">
    <property type="entry name" value="DNase I-like"/>
    <property type="match status" value="1"/>
</dbReference>
<dbReference type="SUPFAM" id="SSF56672">
    <property type="entry name" value="DNA/RNA polymerases"/>
    <property type="match status" value="1"/>
</dbReference>
<sequence length="1161" mass="133696">MSSFFWNVRGFNKNIKQSAVQEWVRRNNMQFGCILETRVKEKKAENILKKVFKDWFYLTNYEHSQGGRIWFAWKDEVCVTPVLKTNQFITCSIGLPNQEEFFYTSVYASNSLEERKELWSDLCLHKDSVLFKNKAWIIVGDFNEILDATESSSFEDQGRLPCGIRDFQKMVLHCNLSDMGYQGPLFTWCNKREEGIICKKLDRVLLNDAALLRFPSAYSVFEAGGCSDHMRCKIQILPLYEKLRRPFKYVNAIGRLPSFLPMEITLARPSSTAIQEEAEAYERWLYVAELEEDHLKQRAKLHWLEKGDQNNKTFHNAISSRHAQNTIREIRCHDGSIATSQSEIKAEAERFFSEFLNQSPDDYLGTSTDELQDLMEFRCTEVDCHMLEAEVSEEEIRKVLFEMPSNKSPGPDGYPSEFFKITWPILAHDFTVAVQSVFRFGFLSKGVNSTILALVPKKVDSMVMRDFRPIACCNVLYKVVSKILANRLKMILPRVITANQSAFIKGRLLMENVLLASELVKDYHKDGVSPRCVMKIDISKAFDSVQWKFVLQILEALGVPGKFIHWINLCISTPSFSVQVNGELAGYFQSARGLRQGCSLSPYLFVLCMNILSHKIDKGMREGKFNLHPRCKALSLTHLCFADDLMVFVEGTKNSIEGALAVFGEFASWSGLNISIEKSTVFMAGVAEEERSRILRNFPFAEGKLPVRYLGLPLMTKVMCKHDYIPLIERVRGKISSWTCRFLSYAGRLQLITSVIMSIVNFWASVFRLPSKCIKEIEQLCASFLWTGPALKSTGAKVAWIDVTKPKWEGGLGLRCLKEVNKVYGLKLIWRVLSGDSLWGKWIKSYLLKKKSFWEVNYKDHVGSWMWRKLLKLREVAKQFYIKEVGNGRHTSFWFDKWSAKGMLFDILGNRGIINMGVRKEATLEEAVMCVRRRRKHRNILLNEIEEELRWIKEKLSYNVEDIDMWKGKSGYKKKFSTHETWNLLRESNSNCAWAKGVWFSKATPKYSFITWLALLNRLATMDRVSKWALGADTTCVLCKNAVESRNHLFFDCDYSGQLWKSLTMGILLTDHSKNWSVITSQISDSSRGGKSGFCIRYSFQAAVYAIWRERNRVKHGEKPMPIAMLQKLVDKGVRNKLSLMKTVKGGAMVDGLEYWFSTRV</sequence>
<dbReference type="OrthoDB" id="1938625at2759"/>
<dbReference type="Pfam" id="PF03372">
    <property type="entry name" value="Exo_endo_phos"/>
    <property type="match status" value="1"/>
</dbReference>
<proteinExistence type="predicted"/>
<dbReference type="InterPro" id="IPR036691">
    <property type="entry name" value="Endo/exonu/phosph_ase_sf"/>
</dbReference>
<dbReference type="AlphaFoldDB" id="A0A9W3BR75"/>
<dbReference type="InterPro" id="IPR026960">
    <property type="entry name" value="RVT-Znf"/>
</dbReference>
<evidence type="ECO:0000313" key="3">
    <source>
        <dbReference type="RefSeq" id="XP_056841801.1"/>
    </source>
</evidence>
<evidence type="ECO:0000313" key="2">
    <source>
        <dbReference type="Proteomes" id="UP000504610"/>
    </source>
</evidence>
<dbReference type="PANTHER" id="PTHR33116">
    <property type="entry name" value="REVERSE TRANSCRIPTASE ZINC-BINDING DOMAIN-CONTAINING PROTEIN-RELATED-RELATED"/>
    <property type="match status" value="1"/>
</dbReference>
<dbReference type="Gene3D" id="3.60.10.10">
    <property type="entry name" value="Endonuclease/exonuclease/phosphatase"/>
    <property type="match status" value="1"/>
</dbReference>
<dbReference type="PANTHER" id="PTHR33116:SF84">
    <property type="entry name" value="RNA-DIRECTED DNA POLYMERASE"/>
    <property type="match status" value="1"/>
</dbReference>